<reference evidence="4" key="2">
    <citation type="journal article" date="2021" name="PeerJ">
        <title>Extensive microbial diversity within the chicken gut microbiome revealed by metagenomics and culture.</title>
        <authorList>
            <person name="Gilroy R."/>
            <person name="Ravi A."/>
            <person name="Getino M."/>
            <person name="Pursley I."/>
            <person name="Horton D.L."/>
            <person name="Alikhan N.F."/>
            <person name="Baker D."/>
            <person name="Gharbi K."/>
            <person name="Hall N."/>
            <person name="Watson M."/>
            <person name="Adriaenssens E.M."/>
            <person name="Foster-Nyarko E."/>
            <person name="Jarju S."/>
            <person name="Secka A."/>
            <person name="Antonio M."/>
            <person name="Oren A."/>
            <person name="Chaudhuri R.R."/>
            <person name="La Ragione R."/>
            <person name="Hildebrand F."/>
            <person name="Pallen M.J."/>
        </authorList>
    </citation>
    <scope>NUCLEOTIDE SEQUENCE</scope>
    <source>
        <strain evidence="4">CHK181-108</strain>
    </source>
</reference>
<protein>
    <recommendedName>
        <fullName evidence="6">Glycoside hydrolase family 5 domain-containing protein</fullName>
    </recommendedName>
</protein>
<dbReference type="Proteomes" id="UP000824165">
    <property type="component" value="Unassembled WGS sequence"/>
</dbReference>
<evidence type="ECO:0008006" key="6">
    <source>
        <dbReference type="Google" id="ProtNLM"/>
    </source>
</evidence>
<evidence type="ECO:0000256" key="1">
    <source>
        <dbReference type="ARBA" id="ARBA00022801"/>
    </source>
</evidence>
<dbReference type="EMBL" id="DVLU01000055">
    <property type="protein sequence ID" value="HIT85400.1"/>
    <property type="molecule type" value="Genomic_DNA"/>
</dbReference>
<evidence type="ECO:0000313" key="5">
    <source>
        <dbReference type="Proteomes" id="UP000824165"/>
    </source>
</evidence>
<dbReference type="PROSITE" id="PS00587">
    <property type="entry name" value="GLYCOSYL_HYDROL_F17"/>
    <property type="match status" value="1"/>
</dbReference>
<sequence>MNFIGQKIAALAAAAAVILTAVPNALADNSSNAAYAAFGGVSAQCVNMTAKQAVPAPDVEEHDGRSGWRLDPSAYSRSYIRCNIDDDFIYGLNGECTPVTEITYYDGGFGGFSLNYDSRSGGKSQFVQLQNSGEWKTKTFYLYDARFANGIYADDFRIETSSGVYGTSEEPVVIGGVTVTKSEKSAPLDISVSTGKTGNIFFEGDNIKFDVSYTDITGGSFIFRVDYEVEDYSGNVVKTKSKSVSANPSANDSVTFSNLPYGVYTLNVKVSGGGAEQEYRAEFSHARKADKTNYHFGTNIHYDDDIYDKNDIKAMSDLIKNSGFGFVRSSLRWWQWEPQKGVYTVPENVLYANQYIDSIGLEMLGIVYIDNPAITSHPYYVMNEEQLEAFRDYCEFAASELSGYTDYFCMLNEINLDGGYVNNEEEYVEIAKKGYEGIKAGNANAFINGGSLAGWQRQYANKTYELGILDYCDSYSMHTYSQTEGPEADYLYRSVTDHRSNLKKYDTTGTKEAWITEAGWPTRAADNRADEAASQSIAKKYESASELQQAKWYARSLAINGDKSRIDKYFFYSAVDDGMDKFDIQNNFGIIRAKAYDVPFAAKPAYIAVCAFNDLVGDAEFAGDMITDGTGYANKYIKPDGSGITCVWASETVGQTGGVYNYKTNAPYVAVYDMYGNAEYIENTSGTCQIAFTDEPVYVADAYEKPEEPEPEEPDDDGDDDISDGGMSVSQNGESVPSVWFIKPDTKIDVSFITDKPAGTEMSVICAAYNNGILKGLEIQKTKAASDVISVSFSGDGIINADKIKLMVFDGLDGLVPLRDAYELGIFDTDMSVTAKTHNGRCTVSGRLKSRNEGERLTAAVFSEETVQSDLTETGVVPFMLYQDQLESGENGAYEFTFEYPDSYKGKTSMIIISTPDETVQSVIPAFG</sequence>
<dbReference type="InterPro" id="IPR017853">
    <property type="entry name" value="GH"/>
</dbReference>
<feature type="region of interest" description="Disordered" evidence="2">
    <location>
        <begin position="705"/>
        <end position="733"/>
    </location>
</feature>
<dbReference type="PANTHER" id="PTHR12631">
    <property type="entry name" value="ALPHA-L-IDURONIDASE"/>
    <property type="match status" value="1"/>
</dbReference>
<organism evidence="4 5">
    <name type="scientific">Candidatus Ornithomonoglobus intestinigallinarum</name>
    <dbReference type="NCBI Taxonomy" id="2840894"/>
    <lineage>
        <taxon>Bacteria</taxon>
        <taxon>Bacillati</taxon>
        <taxon>Bacillota</taxon>
        <taxon>Clostridia</taxon>
        <taxon>Candidatus Ornithomonoglobus</taxon>
    </lineage>
</organism>
<proteinExistence type="predicted"/>
<keyword evidence="1" id="KW-0378">Hydrolase</keyword>
<gene>
    <name evidence="4" type="ORF">IAA60_05785</name>
</gene>
<name>A0A9D1H2Y1_9FIRM</name>
<accession>A0A9D1H2Y1</accession>
<dbReference type="InterPro" id="IPR051923">
    <property type="entry name" value="Glycosyl_Hydrolase_39"/>
</dbReference>
<keyword evidence="3" id="KW-0732">Signal</keyword>
<evidence type="ECO:0000256" key="3">
    <source>
        <dbReference type="SAM" id="SignalP"/>
    </source>
</evidence>
<dbReference type="GO" id="GO:0005975">
    <property type="term" value="P:carbohydrate metabolic process"/>
    <property type="evidence" value="ECO:0007669"/>
    <property type="project" value="InterPro"/>
</dbReference>
<dbReference type="InterPro" id="IPR000490">
    <property type="entry name" value="Glyco_hydro_17"/>
</dbReference>
<evidence type="ECO:0000313" key="4">
    <source>
        <dbReference type="EMBL" id="HIT85400.1"/>
    </source>
</evidence>
<feature type="compositionally biased region" description="Acidic residues" evidence="2">
    <location>
        <begin position="709"/>
        <end position="723"/>
    </location>
</feature>
<reference evidence="4" key="1">
    <citation type="submission" date="2020-10" db="EMBL/GenBank/DDBJ databases">
        <authorList>
            <person name="Gilroy R."/>
        </authorList>
    </citation>
    <scope>NUCLEOTIDE SEQUENCE</scope>
    <source>
        <strain evidence="4">CHK181-108</strain>
    </source>
</reference>
<dbReference type="PANTHER" id="PTHR12631:SF10">
    <property type="entry name" value="BETA-XYLOSIDASE-LIKE PROTEIN-RELATED"/>
    <property type="match status" value="1"/>
</dbReference>
<dbReference type="Gene3D" id="3.20.20.80">
    <property type="entry name" value="Glycosidases"/>
    <property type="match status" value="1"/>
</dbReference>
<dbReference type="AlphaFoldDB" id="A0A9D1H2Y1"/>
<comment type="caution">
    <text evidence="4">The sequence shown here is derived from an EMBL/GenBank/DDBJ whole genome shotgun (WGS) entry which is preliminary data.</text>
</comment>
<evidence type="ECO:0000256" key="2">
    <source>
        <dbReference type="SAM" id="MobiDB-lite"/>
    </source>
</evidence>
<feature type="chain" id="PRO_5039271191" description="Glycoside hydrolase family 5 domain-containing protein" evidence="3">
    <location>
        <begin position="28"/>
        <end position="928"/>
    </location>
</feature>
<dbReference type="SUPFAM" id="SSF51445">
    <property type="entry name" value="(Trans)glycosidases"/>
    <property type="match status" value="1"/>
</dbReference>
<feature type="signal peptide" evidence="3">
    <location>
        <begin position="1"/>
        <end position="27"/>
    </location>
</feature>
<dbReference type="GO" id="GO:0004553">
    <property type="term" value="F:hydrolase activity, hydrolyzing O-glycosyl compounds"/>
    <property type="evidence" value="ECO:0007669"/>
    <property type="project" value="InterPro"/>
</dbReference>